<dbReference type="RefSeq" id="WP_185257339.1">
    <property type="nucleotide sequence ID" value="NZ_AP023368.1"/>
</dbReference>
<sequence>MNKKKVNIEMNDNLCELKVDELEKTVGGDAFFKVIVTNVCQEFKDIFKYFDK</sequence>
<organism evidence="1 2">
    <name type="scientific">Anaerocolumna chitinilytica</name>
    <dbReference type="NCBI Taxonomy" id="1727145"/>
    <lineage>
        <taxon>Bacteria</taxon>
        <taxon>Bacillati</taxon>
        <taxon>Bacillota</taxon>
        <taxon>Clostridia</taxon>
        <taxon>Lachnospirales</taxon>
        <taxon>Lachnospiraceae</taxon>
        <taxon>Anaerocolumna</taxon>
    </lineage>
</organism>
<protein>
    <recommendedName>
        <fullName evidence="3">Bacteriocin</fullName>
    </recommendedName>
</protein>
<dbReference type="Proteomes" id="UP000515703">
    <property type="component" value="Chromosome"/>
</dbReference>
<evidence type="ECO:0008006" key="3">
    <source>
        <dbReference type="Google" id="ProtNLM"/>
    </source>
</evidence>
<evidence type="ECO:0000313" key="2">
    <source>
        <dbReference type="Proteomes" id="UP000515703"/>
    </source>
</evidence>
<dbReference type="AlphaFoldDB" id="A0A7M3SB42"/>
<dbReference type="EMBL" id="AP023368">
    <property type="protein sequence ID" value="BCK01810.1"/>
    <property type="molecule type" value="Genomic_DNA"/>
</dbReference>
<accession>A0A7M3SB42</accession>
<proteinExistence type="predicted"/>
<gene>
    <name evidence="1" type="ORF">bsdcttw_48500</name>
</gene>
<name>A0A7M3SB42_9FIRM</name>
<dbReference type="KEGG" id="acht:bsdcttw_48500"/>
<keyword evidence="2" id="KW-1185">Reference proteome</keyword>
<evidence type="ECO:0000313" key="1">
    <source>
        <dbReference type="EMBL" id="BCK01810.1"/>
    </source>
</evidence>
<reference evidence="1 2" key="2">
    <citation type="submission" date="2020-08" db="EMBL/GenBank/DDBJ databases">
        <authorList>
            <person name="Ueki A."/>
            <person name="Tonouchi A."/>
        </authorList>
    </citation>
    <scope>NUCLEOTIDE SEQUENCE [LARGE SCALE GENOMIC DNA]</scope>
    <source>
        <strain evidence="1 2">CTTW</strain>
    </source>
</reference>
<reference evidence="1 2" key="1">
    <citation type="submission" date="2020-08" db="EMBL/GenBank/DDBJ databases">
        <title>Draft genome sequencing of an Anaerocolumna strain isolated from anoxic soil subjected to BSD treatment.</title>
        <authorList>
            <person name="Uek A."/>
            <person name="Tonouchi A."/>
        </authorList>
    </citation>
    <scope>NUCLEOTIDE SEQUENCE [LARGE SCALE GENOMIC DNA]</scope>
    <source>
        <strain evidence="1 2">CTTW</strain>
    </source>
</reference>